<accession>A0A1Z5JA31</accession>
<proteinExistence type="predicted"/>
<keyword evidence="8" id="KW-0732">Signal</keyword>
<evidence type="ECO:0000256" key="7">
    <source>
        <dbReference type="ARBA" id="ARBA00034078"/>
    </source>
</evidence>
<keyword evidence="5" id="KW-0411">Iron-sulfur</keyword>
<dbReference type="GO" id="GO:0051537">
    <property type="term" value="F:2 iron, 2 sulfur cluster binding"/>
    <property type="evidence" value="ECO:0007669"/>
    <property type="project" value="UniProtKB-KW"/>
</dbReference>
<comment type="cofactor">
    <cofactor evidence="7">
        <name>[2Fe-2S] cluster</name>
        <dbReference type="ChEBI" id="CHEBI:190135"/>
    </cofactor>
</comment>
<dbReference type="PANTHER" id="PTHR21496:SF0">
    <property type="entry name" value="RIESKE DOMAIN-CONTAINING PROTEIN"/>
    <property type="match status" value="1"/>
</dbReference>
<feature type="chain" id="PRO_5013346304" description="Rieske domain-containing protein" evidence="8">
    <location>
        <begin position="16"/>
        <end position="182"/>
    </location>
</feature>
<evidence type="ECO:0000256" key="6">
    <source>
        <dbReference type="ARBA" id="ARBA00023063"/>
    </source>
</evidence>
<sequence length="182" mass="19001">MKAFILATLFAAVSAFTSSPKTSFVSKTALNAKQVPSKLEYCPCIPLSDLPKPGKATSGVAGGLAICIAVDSKGSVYALGDKCPPINQPLSFGKVNADGTIEDPLLGTKFSLKTGDVVSWCPSGIGKILGGAFSPTGVPVYPVRQRGGNIEVQVDVNAKYNFEANYWSGILDAQGKDTGTYY</sequence>
<dbReference type="SUPFAM" id="SSF50022">
    <property type="entry name" value="ISP domain"/>
    <property type="match status" value="1"/>
</dbReference>
<dbReference type="AlphaFoldDB" id="A0A1Z5JA31"/>
<keyword evidence="4" id="KW-0408">Iron</keyword>
<evidence type="ECO:0000259" key="9">
    <source>
        <dbReference type="PROSITE" id="PS51296"/>
    </source>
</evidence>
<dbReference type="OrthoDB" id="423598at2759"/>
<evidence type="ECO:0000313" key="11">
    <source>
        <dbReference type="Proteomes" id="UP000198406"/>
    </source>
</evidence>
<dbReference type="GO" id="GO:0008942">
    <property type="term" value="F:nitrite reductase [NAD(P)H] activity"/>
    <property type="evidence" value="ECO:0007669"/>
    <property type="project" value="InterPro"/>
</dbReference>
<dbReference type="GO" id="GO:0042128">
    <property type="term" value="P:nitrate assimilation"/>
    <property type="evidence" value="ECO:0007669"/>
    <property type="project" value="UniProtKB-KW"/>
</dbReference>
<organism evidence="10 11">
    <name type="scientific">Fistulifera solaris</name>
    <name type="common">Oleaginous diatom</name>
    <dbReference type="NCBI Taxonomy" id="1519565"/>
    <lineage>
        <taxon>Eukaryota</taxon>
        <taxon>Sar</taxon>
        <taxon>Stramenopiles</taxon>
        <taxon>Ochrophyta</taxon>
        <taxon>Bacillariophyta</taxon>
        <taxon>Bacillariophyceae</taxon>
        <taxon>Bacillariophycidae</taxon>
        <taxon>Naviculales</taxon>
        <taxon>Naviculaceae</taxon>
        <taxon>Fistulifera</taxon>
    </lineage>
</organism>
<gene>
    <name evidence="10" type="ORF">FisN_31Hh052</name>
</gene>
<dbReference type="InterPro" id="IPR012748">
    <property type="entry name" value="Rieske-like_NirD"/>
</dbReference>
<dbReference type="InParanoid" id="A0A1Z5JA31"/>
<reference evidence="10 11" key="1">
    <citation type="journal article" date="2015" name="Plant Cell">
        <title>Oil accumulation by the oleaginous diatom Fistulifera solaris as revealed by the genome and transcriptome.</title>
        <authorList>
            <person name="Tanaka T."/>
            <person name="Maeda Y."/>
            <person name="Veluchamy A."/>
            <person name="Tanaka M."/>
            <person name="Abida H."/>
            <person name="Marechal E."/>
            <person name="Bowler C."/>
            <person name="Muto M."/>
            <person name="Sunaga Y."/>
            <person name="Tanaka M."/>
            <person name="Yoshino T."/>
            <person name="Taniguchi T."/>
            <person name="Fukuda Y."/>
            <person name="Nemoto M."/>
            <person name="Matsumoto M."/>
            <person name="Wong P.S."/>
            <person name="Aburatani S."/>
            <person name="Fujibuchi W."/>
        </authorList>
    </citation>
    <scope>NUCLEOTIDE SEQUENCE [LARGE SCALE GENOMIC DNA]</scope>
    <source>
        <strain evidence="10 11">JPCC DA0580</strain>
    </source>
</reference>
<keyword evidence="2" id="KW-0479">Metal-binding</keyword>
<dbReference type="Proteomes" id="UP000198406">
    <property type="component" value="Unassembled WGS sequence"/>
</dbReference>
<keyword evidence="1" id="KW-0001">2Fe-2S</keyword>
<dbReference type="InterPro" id="IPR017941">
    <property type="entry name" value="Rieske_2Fe-2S"/>
</dbReference>
<feature type="signal peptide" evidence="8">
    <location>
        <begin position="1"/>
        <end position="15"/>
    </location>
</feature>
<protein>
    <recommendedName>
        <fullName evidence="9">Rieske domain-containing protein</fullName>
    </recommendedName>
</protein>
<evidence type="ECO:0000256" key="8">
    <source>
        <dbReference type="SAM" id="SignalP"/>
    </source>
</evidence>
<comment type="caution">
    <text evidence="10">The sequence shown here is derived from an EMBL/GenBank/DDBJ whole genome shotgun (WGS) entry which is preliminary data.</text>
</comment>
<dbReference type="GO" id="GO:0046872">
    <property type="term" value="F:metal ion binding"/>
    <property type="evidence" value="ECO:0007669"/>
    <property type="project" value="UniProtKB-KW"/>
</dbReference>
<evidence type="ECO:0000256" key="5">
    <source>
        <dbReference type="ARBA" id="ARBA00023014"/>
    </source>
</evidence>
<evidence type="ECO:0000313" key="10">
    <source>
        <dbReference type="EMBL" id="GAX10845.1"/>
    </source>
</evidence>
<evidence type="ECO:0000256" key="3">
    <source>
        <dbReference type="ARBA" id="ARBA00023002"/>
    </source>
</evidence>
<dbReference type="PANTHER" id="PTHR21496">
    <property type="entry name" value="FERREDOXIN-RELATED"/>
    <property type="match status" value="1"/>
</dbReference>
<dbReference type="InterPro" id="IPR036922">
    <property type="entry name" value="Rieske_2Fe-2S_sf"/>
</dbReference>
<name>A0A1Z5JA31_FISSO</name>
<keyword evidence="6" id="KW-0534">Nitrate assimilation</keyword>
<dbReference type="Pfam" id="PF13806">
    <property type="entry name" value="Rieske_2"/>
    <property type="match status" value="1"/>
</dbReference>
<feature type="domain" description="Rieske" evidence="9">
    <location>
        <begin position="42"/>
        <end position="152"/>
    </location>
</feature>
<evidence type="ECO:0000256" key="2">
    <source>
        <dbReference type="ARBA" id="ARBA00022723"/>
    </source>
</evidence>
<dbReference type="EMBL" id="BDSP01000026">
    <property type="protein sequence ID" value="GAX10845.1"/>
    <property type="molecule type" value="Genomic_DNA"/>
</dbReference>
<evidence type="ECO:0000256" key="4">
    <source>
        <dbReference type="ARBA" id="ARBA00023004"/>
    </source>
</evidence>
<evidence type="ECO:0000256" key="1">
    <source>
        <dbReference type="ARBA" id="ARBA00022714"/>
    </source>
</evidence>
<dbReference type="PROSITE" id="PS51296">
    <property type="entry name" value="RIESKE"/>
    <property type="match status" value="1"/>
</dbReference>
<keyword evidence="3" id="KW-0560">Oxidoreductase</keyword>
<keyword evidence="11" id="KW-1185">Reference proteome</keyword>
<dbReference type="Gene3D" id="2.102.10.10">
    <property type="entry name" value="Rieske [2Fe-2S] iron-sulphur domain"/>
    <property type="match status" value="1"/>
</dbReference>